<accession>A0A9X8QLN7</accession>
<reference evidence="1 2" key="1">
    <citation type="submission" date="2016-10" db="EMBL/GenBank/DDBJ databases">
        <authorList>
            <person name="Varghese N."/>
            <person name="Submissions S."/>
        </authorList>
    </citation>
    <scope>NUCLEOTIDE SEQUENCE [LARGE SCALE GENOMIC DNA]</scope>
    <source>
        <strain evidence="1 2">LMG 21974</strain>
    </source>
</reference>
<sequence length="557" mass="59150">MTTRANYANESAADTEVAFDSLYHETKGGVALDSANGGGAVDSFIKSSTERMPASLKSTMDFFDSKLDGKAGKLIVDSVLQGMRAHEKRHGVLPTADVIEAALDQVKAYGMSAKELLLDGVGSTAAHDPQSAMPENIQIGLLTAIAEAFPAATYLPTGIGSNQAILGIVSHLSASNTGDYTQGGSLDGINIGGTFFSSERRAAVALATDRLSGTAGLSLTKGGAANVKLLRNRTIVYVNGFPVAYENSNSNAATVNSPISGNVILKGESYAITGGVNLGTGAVVLNFAPALPAGTKVTVEGFINYEIDPSVTPKVMTQVQTYNLYAVPWRGLLTQTIDSKTQYQNEIGMDLQGESLLAARNQVTVERHRSILRKALELAAVNVEDFDFDYTNQMSQKTRAQIWSDLPAVLGIVDQKMAELTMDRGVTHLYVGKLVKAQFENLPSDLFAPSGLTAIPGIYRLGKLFGRFEVYYTPWELVEDEAAGTSQILCLGRSNSPARNSFVMGDAVPVTVLPTSFGQDMNYGQALYARNFTSVNPHQASACGAALINVTGLFKAA</sequence>
<protein>
    <recommendedName>
        <fullName evidence="3">Major capsid protein</fullName>
    </recommendedName>
</protein>
<dbReference type="RefSeq" id="WP_074829541.1">
    <property type="nucleotide sequence ID" value="NZ_FOEV01000018.1"/>
</dbReference>
<evidence type="ECO:0000313" key="2">
    <source>
        <dbReference type="Proteomes" id="UP000183210"/>
    </source>
</evidence>
<proteinExistence type="predicted"/>
<organism evidence="1 2">
    <name type="scientific">Pseudomonas lutea</name>
    <dbReference type="NCBI Taxonomy" id="243924"/>
    <lineage>
        <taxon>Bacteria</taxon>
        <taxon>Pseudomonadati</taxon>
        <taxon>Pseudomonadota</taxon>
        <taxon>Gammaproteobacteria</taxon>
        <taxon>Pseudomonadales</taxon>
        <taxon>Pseudomonadaceae</taxon>
        <taxon>Pseudomonas</taxon>
    </lineage>
</organism>
<dbReference type="EMBL" id="FOEV01000018">
    <property type="protein sequence ID" value="SER35437.1"/>
    <property type="molecule type" value="Genomic_DNA"/>
</dbReference>
<evidence type="ECO:0008006" key="3">
    <source>
        <dbReference type="Google" id="ProtNLM"/>
    </source>
</evidence>
<dbReference type="AlphaFoldDB" id="A0A9X8QLN7"/>
<dbReference type="Proteomes" id="UP000183210">
    <property type="component" value="Unassembled WGS sequence"/>
</dbReference>
<gene>
    <name evidence="1" type="ORF">SAMN05216409_11811</name>
</gene>
<dbReference type="GeneID" id="300268690"/>
<name>A0A9X8QLN7_9PSED</name>
<comment type="caution">
    <text evidence="1">The sequence shown here is derived from an EMBL/GenBank/DDBJ whole genome shotgun (WGS) entry which is preliminary data.</text>
</comment>
<evidence type="ECO:0000313" key="1">
    <source>
        <dbReference type="EMBL" id="SER35437.1"/>
    </source>
</evidence>